<dbReference type="PANTHER" id="PTHR38785:SF1">
    <property type="entry name" value="HOMOLOG OF VIRK"/>
    <property type="match status" value="1"/>
</dbReference>
<dbReference type="Pfam" id="PF04393">
    <property type="entry name" value="DUF535"/>
    <property type="match status" value="1"/>
</dbReference>
<reference evidence="2" key="2">
    <citation type="submission" date="2020-02" db="EMBL/GenBank/DDBJ databases">
        <authorList>
            <consortium name="NCBI Pathogen Detection Project"/>
        </authorList>
    </citation>
    <scope>NUCLEOTIDE SEQUENCE</scope>
    <source>
        <strain evidence="2">MA.0809R10500</strain>
    </source>
</reference>
<feature type="region of interest" description="Disordered" evidence="1">
    <location>
        <begin position="1"/>
        <end position="24"/>
    </location>
</feature>
<proteinExistence type="predicted"/>
<sequence length="341" mass="39584">MWLSNMQQEKLTGKTRPGDGKNNKAKNLSVMTLLVKLMTDPTYQRRRWEMRNFRYRFFLRTLFVYPDATFRYLRALCELENLEQLLEASPVLPAKLHRPYLCRSNTVRQRAQAVLEHYQFVRTQPEPVRRYLQVYRETPLVTTEGRGGEQISVTCTPCGFDREGELMLVLYCDGTPVIRISFSFIRWRGNFTLFIGGLQGPREDGADIIRHATRVCHGLFPRRVLCEAVAALAEVCRLYTITAVSEEQHVLRHDRYAARKQGRFVARYSECWISAGGVYDESGVYRLSVPLPRKDAEDIPARKRAEYRRRNALLDSIRSGIRNICRDGLHSVNGCQAEWLK</sequence>
<dbReference type="GO" id="GO:0006974">
    <property type="term" value="P:DNA damage response"/>
    <property type="evidence" value="ECO:0007669"/>
    <property type="project" value="TreeGrafter"/>
</dbReference>
<accession>A0A764S244</accession>
<evidence type="ECO:0000256" key="1">
    <source>
        <dbReference type="SAM" id="MobiDB-lite"/>
    </source>
</evidence>
<dbReference type="EMBL" id="DAAYOT010000018">
    <property type="protein sequence ID" value="HAG5111383.1"/>
    <property type="molecule type" value="Genomic_DNA"/>
</dbReference>
<name>A0A764S244_SALER</name>
<reference evidence="2" key="1">
    <citation type="journal article" date="2018" name="Genome Biol.">
        <title>SKESA: strategic k-mer extension for scrupulous assemblies.</title>
        <authorList>
            <person name="Souvorov A."/>
            <person name="Agarwala R."/>
            <person name="Lipman D.J."/>
        </authorList>
    </citation>
    <scope>NUCLEOTIDE SEQUENCE</scope>
    <source>
        <strain evidence="2">MA.0809R10500</strain>
    </source>
</reference>
<gene>
    <name evidence="2" type="ORF">G8717_004284</name>
</gene>
<comment type="caution">
    <text evidence="2">The sequence shown here is derived from an EMBL/GenBank/DDBJ whole genome shotgun (WGS) entry which is preliminary data.</text>
</comment>
<dbReference type="PANTHER" id="PTHR38785">
    <property type="entry name" value="HOMOLOG OF VIRK"/>
    <property type="match status" value="1"/>
</dbReference>
<organism evidence="2">
    <name type="scientific">Salmonella enterica</name>
    <name type="common">Salmonella choleraesuis</name>
    <dbReference type="NCBI Taxonomy" id="28901"/>
    <lineage>
        <taxon>Bacteria</taxon>
        <taxon>Pseudomonadati</taxon>
        <taxon>Pseudomonadota</taxon>
        <taxon>Gammaproteobacteria</taxon>
        <taxon>Enterobacterales</taxon>
        <taxon>Enterobacteriaceae</taxon>
        <taxon>Salmonella</taxon>
    </lineage>
</organism>
<dbReference type="InterPro" id="IPR007488">
    <property type="entry name" value="DUF535"/>
</dbReference>
<dbReference type="AlphaFoldDB" id="A0A764S244"/>
<evidence type="ECO:0000313" key="2">
    <source>
        <dbReference type="EMBL" id="HAG5111383.1"/>
    </source>
</evidence>
<protein>
    <submittedName>
        <fullName evidence="2">DUF535 domain-containing protein</fullName>
    </submittedName>
</protein>
<feature type="compositionally biased region" description="Polar residues" evidence="1">
    <location>
        <begin position="1"/>
        <end position="10"/>
    </location>
</feature>